<dbReference type="CDD" id="cd08977">
    <property type="entry name" value="SusD"/>
    <property type="match status" value="1"/>
</dbReference>
<keyword evidence="3" id="KW-0732">Signal</keyword>
<evidence type="ECO:0000313" key="8">
    <source>
        <dbReference type="EMBL" id="HDR50043.1"/>
    </source>
</evidence>
<dbReference type="Pfam" id="PF14322">
    <property type="entry name" value="SusD-like_3"/>
    <property type="match status" value="1"/>
</dbReference>
<dbReference type="Gene3D" id="1.25.40.390">
    <property type="match status" value="1"/>
</dbReference>
<gene>
    <name evidence="8" type="ORF">ENN90_00270</name>
</gene>
<dbReference type="Proteomes" id="UP000886047">
    <property type="component" value="Unassembled WGS sequence"/>
</dbReference>
<feature type="domain" description="SusD-like N-terminal" evidence="7">
    <location>
        <begin position="21"/>
        <end position="223"/>
    </location>
</feature>
<organism evidence="8">
    <name type="scientific">Mariniphaga anaerophila</name>
    <dbReference type="NCBI Taxonomy" id="1484053"/>
    <lineage>
        <taxon>Bacteria</taxon>
        <taxon>Pseudomonadati</taxon>
        <taxon>Bacteroidota</taxon>
        <taxon>Bacteroidia</taxon>
        <taxon>Marinilabiliales</taxon>
        <taxon>Prolixibacteraceae</taxon>
        <taxon>Mariniphaga</taxon>
    </lineage>
</organism>
<comment type="subcellular location">
    <subcellularLocation>
        <location evidence="1">Cell outer membrane</location>
    </subcellularLocation>
</comment>
<evidence type="ECO:0000259" key="6">
    <source>
        <dbReference type="Pfam" id="PF07980"/>
    </source>
</evidence>
<dbReference type="AlphaFoldDB" id="A0A831LM60"/>
<dbReference type="SUPFAM" id="SSF48452">
    <property type="entry name" value="TPR-like"/>
    <property type="match status" value="1"/>
</dbReference>
<evidence type="ECO:0000256" key="1">
    <source>
        <dbReference type="ARBA" id="ARBA00004442"/>
    </source>
</evidence>
<dbReference type="InterPro" id="IPR033985">
    <property type="entry name" value="SusD-like_N"/>
</dbReference>
<proteinExistence type="inferred from homology"/>
<comment type="similarity">
    <text evidence="2">Belongs to the SusD family.</text>
</comment>
<evidence type="ECO:0000256" key="4">
    <source>
        <dbReference type="ARBA" id="ARBA00023136"/>
    </source>
</evidence>
<protein>
    <submittedName>
        <fullName evidence="8">RagB/SusD family nutrient uptake outer membrane protein</fullName>
    </submittedName>
</protein>
<name>A0A831LM60_9BACT</name>
<dbReference type="InterPro" id="IPR011990">
    <property type="entry name" value="TPR-like_helical_dom_sf"/>
</dbReference>
<sequence>MKAKYLLLSLTILLQVSCNNWLDLVPPDGLIRDEYWKTKEDVESLLMSAYEIFAAMDRTLFIHGEIRADMVKGDYNQPRDEQLISESNIYPDNDLCNWQDFYTVINSCNEVIKNAPEVLNYDKTFTEFQLQSLISEAYFLRSLSYFYLVRIYHEVPLILEPSETDNVDFFVAKSTEEQVLNQITSDLEKYLAFAPNGSFPFIEENKGRASKNAFAALLADIALWRFDYEKVIKHVESIEMTQEFFLIPGSLWFENFFPGNSLESIFELQYDGERNQRNKTYSLTRYESYQYDPSQKALELFSFDFARELIRGENASIRRYGDNDFVIWKYIGRSADGRTFRSGNQTYSCNWIIYRFSDILLMKAEALSQLERYSEALGIINEIRTRADVLPLNLANNPVIFEDAILEERALELAFEGKRWFDLLRMGRRNNYARKDNLIDIIVKNVPSSQKRILAAKLTNPMGWYLPIYETEIERNLNLVQNPYYNY</sequence>
<evidence type="ECO:0000256" key="2">
    <source>
        <dbReference type="ARBA" id="ARBA00006275"/>
    </source>
</evidence>
<dbReference type="InterPro" id="IPR012944">
    <property type="entry name" value="SusD_RagB_dom"/>
</dbReference>
<dbReference type="EMBL" id="DSDK01000013">
    <property type="protein sequence ID" value="HDR50043.1"/>
    <property type="molecule type" value="Genomic_DNA"/>
</dbReference>
<keyword evidence="4" id="KW-0472">Membrane</keyword>
<dbReference type="GO" id="GO:0009279">
    <property type="term" value="C:cell outer membrane"/>
    <property type="evidence" value="ECO:0007669"/>
    <property type="project" value="UniProtKB-SubCell"/>
</dbReference>
<evidence type="ECO:0000256" key="3">
    <source>
        <dbReference type="ARBA" id="ARBA00022729"/>
    </source>
</evidence>
<keyword evidence="5" id="KW-0998">Cell outer membrane</keyword>
<comment type="caution">
    <text evidence="8">The sequence shown here is derived from an EMBL/GenBank/DDBJ whole genome shotgun (WGS) entry which is preliminary data.</text>
</comment>
<evidence type="ECO:0000256" key="5">
    <source>
        <dbReference type="ARBA" id="ARBA00023237"/>
    </source>
</evidence>
<feature type="domain" description="RagB/SusD" evidence="6">
    <location>
        <begin position="273"/>
        <end position="485"/>
    </location>
</feature>
<evidence type="ECO:0000259" key="7">
    <source>
        <dbReference type="Pfam" id="PF14322"/>
    </source>
</evidence>
<dbReference type="Pfam" id="PF07980">
    <property type="entry name" value="SusD_RagB"/>
    <property type="match status" value="1"/>
</dbReference>
<reference evidence="8" key="1">
    <citation type="journal article" date="2020" name="mSystems">
        <title>Genome- and Community-Level Interaction Insights into Carbon Utilization and Element Cycling Functions of Hydrothermarchaeota in Hydrothermal Sediment.</title>
        <authorList>
            <person name="Zhou Z."/>
            <person name="Liu Y."/>
            <person name="Xu W."/>
            <person name="Pan J."/>
            <person name="Luo Z.H."/>
            <person name="Li M."/>
        </authorList>
    </citation>
    <scope>NUCLEOTIDE SEQUENCE [LARGE SCALE GENOMIC DNA]</scope>
    <source>
        <strain evidence="8">SpSt-1217</strain>
    </source>
</reference>
<accession>A0A831LM60</accession>